<gene>
    <name evidence="1" type="ORF">SDC9_30001</name>
</gene>
<protein>
    <submittedName>
        <fullName evidence="1">Uncharacterized protein</fullName>
    </submittedName>
</protein>
<reference evidence="1" key="1">
    <citation type="submission" date="2019-08" db="EMBL/GenBank/DDBJ databases">
        <authorList>
            <person name="Kucharzyk K."/>
            <person name="Murdoch R.W."/>
            <person name="Higgins S."/>
            <person name="Loffler F."/>
        </authorList>
    </citation>
    <scope>NUCLEOTIDE SEQUENCE</scope>
</reference>
<proteinExistence type="predicted"/>
<name>A0A644UZF1_9ZZZZ</name>
<dbReference type="AlphaFoldDB" id="A0A644UZF1"/>
<comment type="caution">
    <text evidence="1">The sequence shown here is derived from an EMBL/GenBank/DDBJ whole genome shotgun (WGS) entry which is preliminary data.</text>
</comment>
<sequence length="31" mass="3569">MKTVDKAATADLYVGDQKEGWFVYYRDVNGQ</sequence>
<accession>A0A644UZF1</accession>
<dbReference type="EMBL" id="VSSQ01000184">
    <property type="protein sequence ID" value="MPL84042.1"/>
    <property type="molecule type" value="Genomic_DNA"/>
</dbReference>
<organism evidence="1">
    <name type="scientific">bioreactor metagenome</name>
    <dbReference type="NCBI Taxonomy" id="1076179"/>
    <lineage>
        <taxon>unclassified sequences</taxon>
        <taxon>metagenomes</taxon>
        <taxon>ecological metagenomes</taxon>
    </lineage>
</organism>
<evidence type="ECO:0000313" key="1">
    <source>
        <dbReference type="EMBL" id="MPL84042.1"/>
    </source>
</evidence>